<evidence type="ECO:0000256" key="4">
    <source>
        <dbReference type="ARBA" id="ARBA00022643"/>
    </source>
</evidence>
<keyword evidence="4" id="KW-0288">FMN</keyword>
<evidence type="ECO:0000256" key="1">
    <source>
        <dbReference type="ARBA" id="ARBA00004726"/>
    </source>
</evidence>
<name>A0A318M5M1_9BIFI</name>
<evidence type="ECO:0000256" key="2">
    <source>
        <dbReference type="ARBA" id="ARBA00010214"/>
    </source>
</evidence>
<evidence type="ECO:0000256" key="5">
    <source>
        <dbReference type="ARBA" id="ARBA00022679"/>
    </source>
</evidence>
<dbReference type="GO" id="GO:0009231">
    <property type="term" value="P:riboflavin biosynthetic process"/>
    <property type="evidence" value="ECO:0007669"/>
    <property type="project" value="InterPro"/>
</dbReference>
<dbReference type="SUPFAM" id="SSF82114">
    <property type="entry name" value="Riboflavin kinase-like"/>
    <property type="match status" value="1"/>
</dbReference>
<dbReference type="GO" id="GO:0003919">
    <property type="term" value="F:FMN adenylyltransferase activity"/>
    <property type="evidence" value="ECO:0007669"/>
    <property type="project" value="UniProtKB-EC"/>
</dbReference>
<comment type="catalytic activity">
    <reaction evidence="11">
        <text>FMN + ATP + H(+) = FAD + diphosphate</text>
        <dbReference type="Rhea" id="RHEA:17237"/>
        <dbReference type="ChEBI" id="CHEBI:15378"/>
        <dbReference type="ChEBI" id="CHEBI:30616"/>
        <dbReference type="ChEBI" id="CHEBI:33019"/>
        <dbReference type="ChEBI" id="CHEBI:57692"/>
        <dbReference type="ChEBI" id="CHEBI:58210"/>
        <dbReference type="EC" id="2.7.7.2"/>
    </reaction>
</comment>
<dbReference type="GO" id="GO:0006747">
    <property type="term" value="P:FAD biosynthetic process"/>
    <property type="evidence" value="ECO:0007669"/>
    <property type="project" value="UniProtKB-UniPathway"/>
</dbReference>
<evidence type="ECO:0000256" key="3">
    <source>
        <dbReference type="ARBA" id="ARBA00022630"/>
    </source>
</evidence>
<sequence length="380" mass="41580">MKVSQVSPNESGIVRWPGTLGARSSVVTVGVFDGMHRGHQALLHRVVALAAKGKDRPMALVFDPSPKLVHSYADSHDMDEPSSDLIRHDPDQIMPLEERLRLMAQLGLEQVVVVRYTVAFAAKSYRFFLKQLTEQLAMRTLVLGRDAQMGAGRIGDIEAIGDLADTGLFNLEVIDDQGPGDCTLPDADGLERHQVRVWSSSHLRQLIQDGDVDAALDILGRPHMVQGTVVHGEQRGRRLGFPTANLAPDSQGMMPADGVYAGWLVDLGLPTDPMATPEGQEGRLAQGSPWRMPAAISIGTKETFLAPGEHMPKVLEANAVRKDWVDLYGHRVRVEFLSRLRGQKRYAGEEPLKRQLALDAERTLDLTKAAEKGSSSAEGL</sequence>
<dbReference type="GO" id="GO:0005524">
    <property type="term" value="F:ATP binding"/>
    <property type="evidence" value="ECO:0007669"/>
    <property type="project" value="UniProtKB-KW"/>
</dbReference>
<evidence type="ECO:0000256" key="9">
    <source>
        <dbReference type="ARBA" id="ARBA00022840"/>
    </source>
</evidence>
<dbReference type="CDD" id="cd02064">
    <property type="entry name" value="FAD_synthetase_N"/>
    <property type="match status" value="1"/>
</dbReference>
<feature type="domain" description="Riboflavin kinase" evidence="12">
    <location>
        <begin position="218"/>
        <end position="368"/>
    </location>
</feature>
<keyword evidence="5 13" id="KW-0808">Transferase</keyword>
<dbReference type="EMBL" id="QGLL01000008">
    <property type="protein sequence ID" value="PXY82330.1"/>
    <property type="molecule type" value="Genomic_DNA"/>
</dbReference>
<dbReference type="InterPro" id="IPR015864">
    <property type="entry name" value="FAD_synthase"/>
</dbReference>
<evidence type="ECO:0000256" key="11">
    <source>
        <dbReference type="ARBA" id="ARBA00049494"/>
    </source>
</evidence>
<keyword evidence="6 13" id="KW-0548">Nucleotidyltransferase</keyword>
<proteinExistence type="inferred from homology"/>
<dbReference type="Gene3D" id="2.40.30.30">
    <property type="entry name" value="Riboflavin kinase-like"/>
    <property type="match status" value="1"/>
</dbReference>
<evidence type="ECO:0000256" key="6">
    <source>
        <dbReference type="ARBA" id="ARBA00022695"/>
    </source>
</evidence>
<dbReference type="PANTHER" id="PTHR22749:SF6">
    <property type="entry name" value="RIBOFLAVIN KINASE"/>
    <property type="match status" value="1"/>
</dbReference>
<reference evidence="13 14" key="1">
    <citation type="submission" date="2018-05" db="EMBL/GenBank/DDBJ databases">
        <title>Reference genomes for bee gut microbiota database.</title>
        <authorList>
            <person name="Ellegaard K.M."/>
        </authorList>
    </citation>
    <scope>NUCLEOTIDE SEQUENCE [LARGE SCALE GENOMIC DNA]</scope>
    <source>
        <strain evidence="13 14">ESL0200</strain>
    </source>
</reference>
<comment type="caution">
    <text evidence="13">The sequence shown here is derived from an EMBL/GenBank/DDBJ whole genome shotgun (WGS) entry which is preliminary data.</text>
</comment>
<dbReference type="PANTHER" id="PTHR22749">
    <property type="entry name" value="RIBOFLAVIN KINASE/FMN ADENYLYLTRANSFERASE"/>
    <property type="match status" value="1"/>
</dbReference>
<comment type="pathway">
    <text evidence="1">Cofactor biosynthesis; FAD biosynthesis; FAD from FMN: step 1/1.</text>
</comment>
<keyword evidence="13" id="KW-0418">Kinase</keyword>
<keyword evidence="3" id="KW-0285">Flavoprotein</keyword>
<dbReference type="Pfam" id="PF06574">
    <property type="entry name" value="FAD_syn"/>
    <property type="match status" value="1"/>
</dbReference>
<protein>
    <submittedName>
        <fullName evidence="13">Bifunctional riboflavin kinase/FMN adenylyltransferase</fullName>
    </submittedName>
</protein>
<dbReference type="GO" id="GO:0008531">
    <property type="term" value="F:riboflavin kinase activity"/>
    <property type="evidence" value="ECO:0007669"/>
    <property type="project" value="UniProtKB-EC"/>
</dbReference>
<dbReference type="Proteomes" id="UP000247744">
    <property type="component" value="Unassembled WGS sequence"/>
</dbReference>
<dbReference type="SUPFAM" id="SSF52374">
    <property type="entry name" value="Nucleotidylyl transferase"/>
    <property type="match status" value="1"/>
</dbReference>
<keyword evidence="9" id="KW-0067">ATP-binding</keyword>
<dbReference type="InterPro" id="IPR014729">
    <property type="entry name" value="Rossmann-like_a/b/a_fold"/>
</dbReference>
<organism evidence="13 14">
    <name type="scientific">Bifidobacterium asteroides</name>
    <dbReference type="NCBI Taxonomy" id="1684"/>
    <lineage>
        <taxon>Bacteria</taxon>
        <taxon>Bacillati</taxon>
        <taxon>Actinomycetota</taxon>
        <taxon>Actinomycetes</taxon>
        <taxon>Bifidobacteriales</taxon>
        <taxon>Bifidobacteriaceae</taxon>
        <taxon>Bifidobacterium</taxon>
    </lineage>
</organism>
<evidence type="ECO:0000256" key="8">
    <source>
        <dbReference type="ARBA" id="ARBA00022827"/>
    </source>
</evidence>
<dbReference type="AlphaFoldDB" id="A0A318M5M1"/>
<dbReference type="RefSeq" id="WP_110452532.1">
    <property type="nucleotide sequence ID" value="NZ_QGLL01000008.1"/>
</dbReference>
<comment type="catalytic activity">
    <reaction evidence="10">
        <text>riboflavin + ATP = FMN + ADP + H(+)</text>
        <dbReference type="Rhea" id="RHEA:14357"/>
        <dbReference type="ChEBI" id="CHEBI:15378"/>
        <dbReference type="ChEBI" id="CHEBI:30616"/>
        <dbReference type="ChEBI" id="CHEBI:57986"/>
        <dbReference type="ChEBI" id="CHEBI:58210"/>
        <dbReference type="ChEBI" id="CHEBI:456216"/>
        <dbReference type="EC" id="2.7.1.26"/>
    </reaction>
</comment>
<gene>
    <name evidence="13" type="ORF">DKK75_06055</name>
</gene>
<keyword evidence="7" id="KW-0547">Nucleotide-binding</keyword>
<dbReference type="InterPro" id="IPR023465">
    <property type="entry name" value="Riboflavin_kinase_dom_sf"/>
</dbReference>
<dbReference type="GO" id="GO:0009398">
    <property type="term" value="P:FMN biosynthetic process"/>
    <property type="evidence" value="ECO:0007669"/>
    <property type="project" value="TreeGrafter"/>
</dbReference>
<evidence type="ECO:0000256" key="10">
    <source>
        <dbReference type="ARBA" id="ARBA00047880"/>
    </source>
</evidence>
<evidence type="ECO:0000259" key="12">
    <source>
        <dbReference type="SMART" id="SM00904"/>
    </source>
</evidence>
<dbReference type="Gene3D" id="3.40.50.620">
    <property type="entry name" value="HUPs"/>
    <property type="match status" value="1"/>
</dbReference>
<dbReference type="InterPro" id="IPR015865">
    <property type="entry name" value="Riboflavin_kinase_bac/euk"/>
</dbReference>
<dbReference type="InterPro" id="IPR023468">
    <property type="entry name" value="Riboflavin_kinase"/>
</dbReference>
<dbReference type="Pfam" id="PF01687">
    <property type="entry name" value="Flavokinase"/>
    <property type="match status" value="1"/>
</dbReference>
<evidence type="ECO:0000313" key="13">
    <source>
        <dbReference type="EMBL" id="PXY82330.1"/>
    </source>
</evidence>
<accession>A0A318M5M1</accession>
<dbReference type="OrthoDB" id="9803667at2"/>
<dbReference type="SMART" id="SM00904">
    <property type="entry name" value="Flavokinase"/>
    <property type="match status" value="1"/>
</dbReference>
<dbReference type="UniPathway" id="UPA00277">
    <property type="reaction ID" value="UER00407"/>
</dbReference>
<evidence type="ECO:0000313" key="14">
    <source>
        <dbReference type="Proteomes" id="UP000247744"/>
    </source>
</evidence>
<evidence type="ECO:0000256" key="7">
    <source>
        <dbReference type="ARBA" id="ARBA00022741"/>
    </source>
</evidence>
<keyword evidence="8" id="KW-0274">FAD</keyword>
<comment type="similarity">
    <text evidence="2">Belongs to the RibF family.</text>
</comment>